<dbReference type="AlphaFoldDB" id="A0A445B6V8"/>
<comment type="caution">
    <text evidence="6">The sequence shown here is derived from an EMBL/GenBank/DDBJ whole genome shotgun (WGS) entry which is preliminary data.</text>
</comment>
<dbReference type="Pfam" id="PF26057">
    <property type="entry name" value="DUF8018"/>
    <property type="match status" value="1"/>
</dbReference>
<keyword evidence="3" id="KW-0472">Membrane</keyword>
<dbReference type="PANTHER" id="PTHR35289:SF1">
    <property type="entry name" value="ATP SYNTHASE 9 MITOCHONDRIAL-RELATED"/>
    <property type="match status" value="1"/>
</dbReference>
<feature type="transmembrane region" description="Helical" evidence="3">
    <location>
        <begin position="107"/>
        <end position="128"/>
    </location>
</feature>
<name>A0A445B6V8_ARAHY</name>
<keyword evidence="3" id="KW-1133">Transmembrane helix</keyword>
<reference evidence="6 7" key="1">
    <citation type="submission" date="2019-01" db="EMBL/GenBank/DDBJ databases">
        <title>Sequencing of cultivated peanut Arachis hypogaea provides insights into genome evolution and oil improvement.</title>
        <authorList>
            <person name="Chen X."/>
        </authorList>
    </citation>
    <scope>NUCLEOTIDE SEQUENCE [LARGE SCALE GENOMIC DNA]</scope>
    <source>
        <strain evidence="7">cv. Fuhuasheng</strain>
        <tissue evidence="6">Leaves</tissue>
    </source>
</reference>
<dbReference type="GO" id="GO:0009536">
    <property type="term" value="C:plastid"/>
    <property type="evidence" value="ECO:0007669"/>
    <property type="project" value="UniProtKB-ARBA"/>
</dbReference>
<feature type="domain" description="DUF8018" evidence="5">
    <location>
        <begin position="3"/>
        <end position="75"/>
    </location>
</feature>
<proteinExistence type="predicted"/>
<dbReference type="PANTHER" id="PTHR35289">
    <property type="entry name" value="TRANSMEMBRANE PROTEIN"/>
    <property type="match status" value="1"/>
</dbReference>
<feature type="transmembrane region" description="Helical" evidence="3">
    <location>
        <begin position="187"/>
        <end position="210"/>
    </location>
</feature>
<dbReference type="Pfam" id="PF00361">
    <property type="entry name" value="Proton_antipo_M"/>
    <property type="match status" value="1"/>
</dbReference>
<protein>
    <submittedName>
        <fullName evidence="6">Uncharacterized protein</fullName>
    </submittedName>
</protein>
<evidence type="ECO:0000256" key="3">
    <source>
        <dbReference type="SAM" id="Phobius"/>
    </source>
</evidence>
<dbReference type="InterPro" id="IPR052694">
    <property type="entry name" value="Mt_uS3-like"/>
</dbReference>
<keyword evidence="2" id="KW-0520">NAD</keyword>
<keyword evidence="3" id="KW-0812">Transmembrane</keyword>
<dbReference type="InterPro" id="IPR001750">
    <property type="entry name" value="ND/Mrp_TM"/>
</dbReference>
<evidence type="ECO:0000259" key="4">
    <source>
        <dbReference type="Pfam" id="PF00361"/>
    </source>
</evidence>
<feature type="domain" description="NADH:quinone oxidoreductase/Mrp antiporter transmembrane" evidence="4">
    <location>
        <begin position="270"/>
        <end position="321"/>
    </location>
</feature>
<evidence type="ECO:0000313" key="6">
    <source>
        <dbReference type="EMBL" id="RYR34399.1"/>
    </source>
</evidence>
<keyword evidence="1" id="KW-1278">Translocase</keyword>
<sequence>MPDEVIGGDCVGSIQHRLLDHNTTPSAPEIELARYQAEDLLRSRKVDIIRQMAGLDPTGDWMGKGARALDNPRTAPFLVKGAAPRKALCPTGGAAATRVNSFASHMFNLFLAVSPEIFIINATSILLIHGVVFSTSKKYDYPPLVSNVGWLGLLSVMHLEGQRALGCGGAKQLERMETCTCGSGRAFLRYLITLLLLAAGAPLLTIAHLFRNNLFRRDNFTYFCQILQLLSTAGTISMCFDSSEQERFDASEFIVLIPLPTRNMLFMISAHDSIAMYLAIEPQSLCFYVMAASKRKSEFSMEAGSKYLILGAFPSGILLFGYDRTTTDI</sequence>
<dbReference type="Proteomes" id="UP000289738">
    <property type="component" value="Chromosome A10"/>
</dbReference>
<organism evidence="6 7">
    <name type="scientific">Arachis hypogaea</name>
    <name type="common">Peanut</name>
    <dbReference type="NCBI Taxonomy" id="3818"/>
    <lineage>
        <taxon>Eukaryota</taxon>
        <taxon>Viridiplantae</taxon>
        <taxon>Streptophyta</taxon>
        <taxon>Embryophyta</taxon>
        <taxon>Tracheophyta</taxon>
        <taxon>Spermatophyta</taxon>
        <taxon>Magnoliopsida</taxon>
        <taxon>eudicotyledons</taxon>
        <taxon>Gunneridae</taxon>
        <taxon>Pentapetalae</taxon>
        <taxon>rosids</taxon>
        <taxon>fabids</taxon>
        <taxon>Fabales</taxon>
        <taxon>Fabaceae</taxon>
        <taxon>Papilionoideae</taxon>
        <taxon>50 kb inversion clade</taxon>
        <taxon>dalbergioids sensu lato</taxon>
        <taxon>Dalbergieae</taxon>
        <taxon>Pterocarpus clade</taxon>
        <taxon>Arachis</taxon>
    </lineage>
</organism>
<dbReference type="InterPro" id="IPR058331">
    <property type="entry name" value="DUF8018"/>
</dbReference>
<evidence type="ECO:0000256" key="1">
    <source>
        <dbReference type="ARBA" id="ARBA00022967"/>
    </source>
</evidence>
<accession>A0A445B6V8</accession>
<gene>
    <name evidence="6" type="ORF">Ahy_A10g049234</name>
</gene>
<dbReference type="STRING" id="3818.A0A445B6V8"/>
<keyword evidence="7" id="KW-1185">Reference proteome</keyword>
<evidence type="ECO:0000256" key="2">
    <source>
        <dbReference type="ARBA" id="ARBA00023027"/>
    </source>
</evidence>
<evidence type="ECO:0000259" key="5">
    <source>
        <dbReference type="Pfam" id="PF26057"/>
    </source>
</evidence>
<dbReference type="EMBL" id="SDMP01000010">
    <property type="protein sequence ID" value="RYR34399.1"/>
    <property type="molecule type" value="Genomic_DNA"/>
</dbReference>
<evidence type="ECO:0000313" key="7">
    <source>
        <dbReference type="Proteomes" id="UP000289738"/>
    </source>
</evidence>